<sequence>MSSSAKVEAECWVVWLVVERGVRLKSGLHGRGLGSSSPLVQAVFFESLVVMSNRARICRLGLSHVVCYGSGPGLSRPGSKSRSCGRVSSWSGLRGPGSGGLWSTVRERWVVVKIGSRGLPSGVKAWPSRLIGTVERDSWPGVEGEVSVADRGWGEVSWVKGLAEG</sequence>
<comment type="caution">
    <text evidence="1">The sequence shown here is derived from an EMBL/GenBank/DDBJ whole genome shotgun (WGS) entry which is preliminary data.</text>
</comment>
<organism evidence="1 2">
    <name type="scientific">Datura stramonium</name>
    <name type="common">Jimsonweed</name>
    <name type="synonym">Common thornapple</name>
    <dbReference type="NCBI Taxonomy" id="4076"/>
    <lineage>
        <taxon>Eukaryota</taxon>
        <taxon>Viridiplantae</taxon>
        <taxon>Streptophyta</taxon>
        <taxon>Embryophyta</taxon>
        <taxon>Tracheophyta</taxon>
        <taxon>Spermatophyta</taxon>
        <taxon>Magnoliopsida</taxon>
        <taxon>eudicotyledons</taxon>
        <taxon>Gunneridae</taxon>
        <taxon>Pentapetalae</taxon>
        <taxon>asterids</taxon>
        <taxon>lamiids</taxon>
        <taxon>Solanales</taxon>
        <taxon>Solanaceae</taxon>
        <taxon>Solanoideae</taxon>
        <taxon>Datureae</taxon>
        <taxon>Datura</taxon>
    </lineage>
</organism>
<protein>
    <submittedName>
        <fullName evidence="1">Uncharacterized protein</fullName>
    </submittedName>
</protein>
<keyword evidence="2" id="KW-1185">Reference proteome</keyword>
<dbReference type="EMBL" id="JACEIK010001101">
    <property type="protein sequence ID" value="MCD7465971.1"/>
    <property type="molecule type" value="Genomic_DNA"/>
</dbReference>
<reference evidence="1 2" key="1">
    <citation type="journal article" date="2021" name="BMC Genomics">
        <title>Datura genome reveals duplications of psychoactive alkaloid biosynthetic genes and high mutation rate following tissue culture.</title>
        <authorList>
            <person name="Rajewski A."/>
            <person name="Carter-House D."/>
            <person name="Stajich J."/>
            <person name="Litt A."/>
        </authorList>
    </citation>
    <scope>NUCLEOTIDE SEQUENCE [LARGE SCALE GENOMIC DNA]</scope>
    <source>
        <strain evidence="1">AR-01</strain>
    </source>
</reference>
<accession>A0ABS8T3L6</accession>
<gene>
    <name evidence="1" type="ORF">HAX54_002253</name>
</gene>
<evidence type="ECO:0000313" key="2">
    <source>
        <dbReference type="Proteomes" id="UP000823775"/>
    </source>
</evidence>
<name>A0ABS8T3L6_DATST</name>
<proteinExistence type="predicted"/>
<dbReference type="Proteomes" id="UP000823775">
    <property type="component" value="Unassembled WGS sequence"/>
</dbReference>
<evidence type="ECO:0000313" key="1">
    <source>
        <dbReference type="EMBL" id="MCD7465971.1"/>
    </source>
</evidence>